<dbReference type="GO" id="GO:0008999">
    <property type="term" value="F:protein-N-terminal-alanine acetyltransferase activity"/>
    <property type="evidence" value="ECO:0007669"/>
    <property type="project" value="TreeGrafter"/>
</dbReference>
<dbReference type="PANTHER" id="PTHR43441">
    <property type="entry name" value="RIBOSOMAL-PROTEIN-SERINE ACETYLTRANSFERASE"/>
    <property type="match status" value="1"/>
</dbReference>
<dbReference type="PANTHER" id="PTHR43441:SF11">
    <property type="entry name" value="RIBOSOMAL-PROTEIN-SERINE ACETYLTRANSFERASE"/>
    <property type="match status" value="1"/>
</dbReference>
<dbReference type="EC" id="2.3.1.-" evidence="3"/>
<keyword evidence="3" id="KW-0808">Transferase</keyword>
<evidence type="ECO:0000313" key="4">
    <source>
        <dbReference type="Proteomes" id="UP000035086"/>
    </source>
</evidence>
<evidence type="ECO:0000259" key="1">
    <source>
        <dbReference type="PROSITE" id="PS51186"/>
    </source>
</evidence>
<dbReference type="Pfam" id="PF13302">
    <property type="entry name" value="Acetyltransf_3"/>
    <property type="match status" value="1"/>
</dbReference>
<protein>
    <submittedName>
        <fullName evidence="2">GNAT family N-acetyltransferase</fullName>
    </submittedName>
    <submittedName>
        <fullName evidence="3">Ribosomal N-acetyltransferase YdaF</fullName>
        <ecNumber evidence="3">2.3.1.-</ecNumber>
    </submittedName>
</protein>
<dbReference type="KEGG" id="ppul:RO07_17225"/>
<dbReference type="SUPFAM" id="SSF55729">
    <property type="entry name" value="Acyl-CoA N-acyltransferases (Nat)"/>
    <property type="match status" value="1"/>
</dbReference>
<evidence type="ECO:0000313" key="5">
    <source>
        <dbReference type="Proteomes" id="UP000254589"/>
    </source>
</evidence>
<keyword evidence="3" id="KW-0012">Acyltransferase</keyword>
<dbReference type="RefSeq" id="WP_039409927.1">
    <property type="nucleotide sequence ID" value="NZ_CP010310.2"/>
</dbReference>
<reference evidence="2" key="2">
    <citation type="submission" date="2016-11" db="EMBL/GenBank/DDBJ databases">
        <title>Complete Genome Sequencing of Pandoraea pulmonicola DSM 16583.</title>
        <authorList>
            <person name="Chan K.-G."/>
        </authorList>
    </citation>
    <scope>NUCLEOTIDE SEQUENCE</scope>
    <source>
        <strain evidence="2">DSM 16583</strain>
    </source>
</reference>
<accession>A0AAJ4Z9X1</accession>
<dbReference type="EMBL" id="UGSJ01000001">
    <property type="protein sequence ID" value="SUA89311.1"/>
    <property type="molecule type" value="Genomic_DNA"/>
</dbReference>
<dbReference type="CDD" id="cd04301">
    <property type="entry name" value="NAT_SF"/>
    <property type="match status" value="1"/>
</dbReference>
<dbReference type="EMBL" id="CP010310">
    <property type="protein sequence ID" value="AJC21791.1"/>
    <property type="molecule type" value="Genomic_DNA"/>
</dbReference>
<dbReference type="GO" id="GO:0005737">
    <property type="term" value="C:cytoplasm"/>
    <property type="evidence" value="ECO:0007669"/>
    <property type="project" value="TreeGrafter"/>
</dbReference>
<evidence type="ECO:0000313" key="3">
    <source>
        <dbReference type="EMBL" id="SUA89311.1"/>
    </source>
</evidence>
<name>A0AAJ4Z9X1_PANPU</name>
<gene>
    <name evidence="3" type="primary">ydaF_1</name>
    <name evidence="3" type="ORF">NCTC13159_00774</name>
    <name evidence="2" type="ORF">RO07_17225</name>
</gene>
<dbReference type="AlphaFoldDB" id="A0AAJ4Z9X1"/>
<evidence type="ECO:0000313" key="2">
    <source>
        <dbReference type="EMBL" id="AJC21791.1"/>
    </source>
</evidence>
<dbReference type="Proteomes" id="UP000035086">
    <property type="component" value="Chromosome"/>
</dbReference>
<reference evidence="3 5" key="3">
    <citation type="submission" date="2018-06" db="EMBL/GenBank/DDBJ databases">
        <authorList>
            <consortium name="Pathogen Informatics"/>
            <person name="Doyle S."/>
        </authorList>
    </citation>
    <scope>NUCLEOTIDE SEQUENCE [LARGE SCALE GENOMIC DNA]</scope>
    <source>
        <strain evidence="3 5">NCTC13159</strain>
    </source>
</reference>
<dbReference type="InterPro" id="IPR051908">
    <property type="entry name" value="Ribosomal_N-acetyltransferase"/>
</dbReference>
<dbReference type="InterPro" id="IPR016181">
    <property type="entry name" value="Acyl_CoA_acyltransferase"/>
</dbReference>
<dbReference type="InterPro" id="IPR000182">
    <property type="entry name" value="GNAT_dom"/>
</dbReference>
<dbReference type="Proteomes" id="UP000254589">
    <property type="component" value="Unassembled WGS sequence"/>
</dbReference>
<sequence length="180" mass="19925">MRIFNPPHVTLPGIQLRQLERADLDAWYAYLRLPSVVEHTSWNLNAAEDLLPMFESLASDAAESIRRLAVMDVASNTLIGTVGFHSVSATNRSAEIAYDLSPSHWGKGIAKAICAAMTHWAFDANGWVRIQGVTLESNLRSAAVLRACGYRQEGCLRAYRMVRGVPGNFHVFSRLPSDPE</sequence>
<proteinExistence type="predicted"/>
<dbReference type="Gene3D" id="3.40.630.30">
    <property type="match status" value="1"/>
</dbReference>
<organism evidence="3 5">
    <name type="scientific">Pandoraea pulmonicola</name>
    <dbReference type="NCBI Taxonomy" id="93221"/>
    <lineage>
        <taxon>Bacteria</taxon>
        <taxon>Pseudomonadati</taxon>
        <taxon>Pseudomonadota</taxon>
        <taxon>Betaproteobacteria</taxon>
        <taxon>Burkholderiales</taxon>
        <taxon>Burkholderiaceae</taxon>
        <taxon>Pandoraea</taxon>
    </lineage>
</organism>
<feature type="domain" description="N-acetyltransferase" evidence="1">
    <location>
        <begin position="14"/>
        <end position="178"/>
    </location>
</feature>
<reference evidence="4" key="1">
    <citation type="submission" date="2014-12" db="EMBL/GenBank/DDBJ databases">
        <title>Complete Genome Sequencing of Pandoraea pulmonicola DSM 16583.</title>
        <authorList>
            <person name="Chan K.-G."/>
        </authorList>
    </citation>
    <scope>NUCLEOTIDE SEQUENCE [LARGE SCALE GENOMIC DNA]</scope>
    <source>
        <strain evidence="4">DSM 16583</strain>
    </source>
</reference>
<dbReference type="GO" id="GO:1990189">
    <property type="term" value="F:protein N-terminal-serine acetyltransferase activity"/>
    <property type="evidence" value="ECO:0007669"/>
    <property type="project" value="TreeGrafter"/>
</dbReference>
<dbReference type="PROSITE" id="PS51186">
    <property type="entry name" value="GNAT"/>
    <property type="match status" value="1"/>
</dbReference>
<keyword evidence="4" id="KW-1185">Reference proteome</keyword>